<dbReference type="RefSeq" id="WP_378291367.1">
    <property type="nucleotide sequence ID" value="NZ_JBHSON010000126.1"/>
</dbReference>
<dbReference type="PANTHER" id="PTHR30007">
    <property type="entry name" value="PHP DOMAIN PROTEIN"/>
    <property type="match status" value="1"/>
</dbReference>
<reference evidence="5" key="1">
    <citation type="journal article" date="2019" name="Int. J. Syst. Evol. Microbiol.">
        <title>The Global Catalogue of Microorganisms (GCM) 10K type strain sequencing project: providing services to taxonomists for standard genome sequencing and annotation.</title>
        <authorList>
            <consortium name="The Broad Institute Genomics Platform"/>
            <consortium name="The Broad Institute Genome Sequencing Center for Infectious Disease"/>
            <person name="Wu L."/>
            <person name="Ma J."/>
        </authorList>
    </citation>
    <scope>NUCLEOTIDE SEQUENCE [LARGE SCALE GENOMIC DNA]</scope>
    <source>
        <strain evidence="5">KCTC 42087</strain>
    </source>
</reference>
<gene>
    <name evidence="4" type="ORF">ACFPZN_50245</name>
</gene>
<organism evidence="4 5">
    <name type="scientific">Actinomadura rugatobispora</name>
    <dbReference type="NCBI Taxonomy" id="1994"/>
    <lineage>
        <taxon>Bacteria</taxon>
        <taxon>Bacillati</taxon>
        <taxon>Actinomycetota</taxon>
        <taxon>Actinomycetes</taxon>
        <taxon>Streptosporangiales</taxon>
        <taxon>Thermomonosporaceae</taxon>
        <taxon>Actinomadura</taxon>
    </lineage>
</organism>
<feature type="compositionally biased region" description="Basic residues" evidence="1">
    <location>
        <begin position="184"/>
        <end position="196"/>
    </location>
</feature>
<protein>
    <submittedName>
        <fullName evidence="4">IS5 family transposase</fullName>
    </submittedName>
</protein>
<evidence type="ECO:0000313" key="4">
    <source>
        <dbReference type="EMBL" id="MFC5753850.1"/>
    </source>
</evidence>
<feature type="domain" description="Transposase IS4-like" evidence="2">
    <location>
        <begin position="92"/>
        <end position="280"/>
    </location>
</feature>
<evidence type="ECO:0000259" key="2">
    <source>
        <dbReference type="Pfam" id="PF01609"/>
    </source>
</evidence>
<evidence type="ECO:0000256" key="1">
    <source>
        <dbReference type="SAM" id="MobiDB-lite"/>
    </source>
</evidence>
<accession>A0ABW1AH58</accession>
<evidence type="ECO:0000259" key="3">
    <source>
        <dbReference type="Pfam" id="PF13340"/>
    </source>
</evidence>
<proteinExistence type="predicted"/>
<dbReference type="Pfam" id="PF13340">
    <property type="entry name" value="DUF4096"/>
    <property type="match status" value="1"/>
</dbReference>
<dbReference type="InterPro" id="IPR002559">
    <property type="entry name" value="Transposase_11"/>
</dbReference>
<feature type="domain" description="Insertion element IS402-like" evidence="3">
    <location>
        <begin position="6"/>
        <end position="77"/>
    </location>
</feature>
<name>A0ABW1AH58_9ACTN</name>
<dbReference type="Pfam" id="PF01609">
    <property type="entry name" value="DDE_Tnp_1"/>
    <property type="match status" value="1"/>
</dbReference>
<dbReference type="PANTHER" id="PTHR30007:SF1">
    <property type="entry name" value="BLR1914 PROTEIN"/>
    <property type="match status" value="1"/>
</dbReference>
<feature type="region of interest" description="Disordered" evidence="1">
    <location>
        <begin position="184"/>
        <end position="206"/>
    </location>
</feature>
<evidence type="ECO:0000313" key="5">
    <source>
        <dbReference type="Proteomes" id="UP001596074"/>
    </source>
</evidence>
<dbReference type="Proteomes" id="UP001596074">
    <property type="component" value="Unassembled WGS sequence"/>
</dbReference>
<dbReference type="NCBIfam" id="NF033580">
    <property type="entry name" value="transpos_IS5_3"/>
    <property type="match status" value="1"/>
</dbReference>
<comment type="caution">
    <text evidence="4">The sequence shown here is derived from an EMBL/GenBank/DDBJ whole genome shotgun (WGS) entry which is preliminary data.</text>
</comment>
<dbReference type="EMBL" id="JBHSON010000126">
    <property type="protein sequence ID" value="MFC5753850.1"/>
    <property type="molecule type" value="Genomic_DNA"/>
</dbReference>
<dbReference type="InterPro" id="IPR025161">
    <property type="entry name" value="IS402-like_dom"/>
</dbReference>
<sequence length="299" mass="34440">MKRHDLTDAEWLLLEPLLPSQTVHGARWNDHRTVMNGIFHRTRTATPWRDLPPCYGRWKTVYNRHRRWSLDGTWERILDGLRAGCDEVEGEDWTVSADSTVVRAHQHAAGARHAPGRRPAFKGACKDHEVTSAGREALGRSRGGLSTKIHLVADRRCRPISRILTPGQHADCPKFIPLLKSIRIPRRGPGRPRNRPARAMADKAYSSRTNRRYLRKRNIKAVIPMKKDQAANRTRLGSKGGRPPVFDREAYKERNTVERCVNKLRQHRAVATRYDKRQRIYQGTIDVASIRIWLRDPVT</sequence>
<keyword evidence="5" id="KW-1185">Reference proteome</keyword>